<dbReference type="AlphaFoldDB" id="A0AAW6AAG6"/>
<dbReference type="Gene3D" id="2.60.120.860">
    <property type="match status" value="1"/>
</dbReference>
<dbReference type="Pfam" id="PF05709">
    <property type="entry name" value="Sipho_tail"/>
    <property type="match status" value="1"/>
</dbReference>
<evidence type="ECO:0000313" key="3">
    <source>
        <dbReference type="EMBL" id="MDB1565443.1"/>
    </source>
</evidence>
<dbReference type="Gene3D" id="2.40.30.200">
    <property type="match status" value="1"/>
</dbReference>
<proteinExistence type="predicted"/>
<dbReference type="InterPro" id="IPR054064">
    <property type="entry name" value="Dit-like_CBM2"/>
</dbReference>
<dbReference type="EMBL" id="JAQLSF010000001">
    <property type="protein sequence ID" value="MDB1565443.1"/>
    <property type="molecule type" value="Genomic_DNA"/>
</dbReference>
<organism evidence="3 4">
    <name type="scientific">Lacticaseibacillus paracasei</name>
    <name type="common">Lactobacillus paracasei</name>
    <dbReference type="NCBI Taxonomy" id="1597"/>
    <lineage>
        <taxon>Bacteria</taxon>
        <taxon>Bacillati</taxon>
        <taxon>Bacillota</taxon>
        <taxon>Bacilli</taxon>
        <taxon>Lactobacillales</taxon>
        <taxon>Lactobacillaceae</taxon>
        <taxon>Lacticaseibacillus</taxon>
    </lineage>
</organism>
<dbReference type="NCBIfam" id="TIGR01633">
    <property type="entry name" value="phi3626_gp14_N"/>
    <property type="match status" value="1"/>
</dbReference>
<accession>A0AAW6AAG6</accession>
<protein>
    <submittedName>
        <fullName evidence="3">Phage tail family protein</fullName>
    </submittedName>
</protein>
<gene>
    <name evidence="3" type="ORF">PGA78_11885</name>
</gene>
<reference evidence="3 4" key="1">
    <citation type="submission" date="2023-01" db="EMBL/GenBank/DDBJ databases">
        <title>Complete genome sequence of Lacticaseibacillus paracasei SRCM217440 isolated from Makgeolli.</title>
        <authorList>
            <person name="Yang H.-G."/>
            <person name="Jeong S.-J."/>
            <person name="Ha G.-S."/>
            <person name="Yang H.-J."/>
            <person name="Jeong D.-Y."/>
        </authorList>
    </citation>
    <scope>NUCLEOTIDE SEQUENCE [LARGE SCALE GENOMIC DNA]</scope>
    <source>
        <strain evidence="3 4">SRCM217440</strain>
    </source>
</reference>
<dbReference type="InterPro" id="IPR008841">
    <property type="entry name" value="Siphovirus-type_tail_N"/>
</dbReference>
<dbReference type="Proteomes" id="UP001212327">
    <property type="component" value="Unassembled WGS sequence"/>
</dbReference>
<evidence type="ECO:0000259" key="2">
    <source>
        <dbReference type="Pfam" id="PF21869"/>
    </source>
</evidence>
<evidence type="ECO:0000259" key="1">
    <source>
        <dbReference type="Pfam" id="PF05709"/>
    </source>
</evidence>
<dbReference type="RefSeq" id="WP_272029047.1">
    <property type="nucleotide sequence ID" value="NZ_JAQLSF010000001.1"/>
</dbReference>
<comment type="caution">
    <text evidence="3">The sequence shown here is derived from an EMBL/GenBank/DDBJ whole genome shotgun (WGS) entry which is preliminary data.</text>
</comment>
<name>A0AAW6AAG6_LACPA</name>
<sequence length="761" mass="83395">MKQAGMKITYAGVDITQWMYVQMVKRDVGTNHVNTMQKVGISDGQMLQYMSRDVKTIVVTGIVMNDDLVPIRRSLAAAIDADEPQQLIFGDEPDKYYLAIVDSQPTFTEGFRSGTISISFICPDGGIAHSVATKTANNMPYKDMSNLLLEDPVGTQVATGGNWLIKNIGTFYGKPGEQYTASVNIEQLDNTVSFQVFTGDANGVRQDLVSYVGITTSQKAVITFSAPENGAYSTILLQLSWTNGDVSGSYSWSEAKAELGDTATPYKDVPVNLLKGSSEPQTVAAQTWGDNPYLLLDTSSLEIGDTVSFQVKVSGLKNTNAFVALNGKQISSLFSNGMETFTITWTKELSELPLPIEFSVKPAAKTDEYTWSQAKAEIDTTASPWSPNPADPEYYTNTITVHNGGTYPVEPVITATMHADNGLIAFINSQGGVLQFGNPEEADGVERQRSEVARYEGFDKEPAGAAYNTGQTNSHYYYIAAQKNVMEGSVKYADDDGSAVEPVFLPTNSYYWEGPSLHLKTTNASNGSNTGSFIAKWRYKFNSNVSALGAIEMTLDNDTGVAYQVIIRANYAGKDDVDVQVFAGSTLVFQQTLNRSVFSNGRYYEAKLTKLGNTLNLQLAGIVQGGITPSQIITRNPPLVMPPIALTSAQASIPITGTTLWFQRFENYPYPDMGVYDMDVEWLNVDYWTDLKNRFGAGDVVMIDVANRAVYVNGVPDSTLHTIGNEWKKFRFNPGDTLIQMVPSSWAQPFACEVDLREAWL</sequence>
<dbReference type="InterPro" id="IPR006520">
    <property type="entry name" value="Dit_BPSPP_N"/>
</dbReference>
<feature type="domain" description="Distal tail component second carbohydrate binding" evidence="2">
    <location>
        <begin position="450"/>
        <end position="683"/>
    </location>
</feature>
<dbReference type="Pfam" id="PF21869">
    <property type="entry name" value="Dit-like_CBM2"/>
    <property type="match status" value="1"/>
</dbReference>
<evidence type="ECO:0000313" key="4">
    <source>
        <dbReference type="Proteomes" id="UP001212327"/>
    </source>
</evidence>
<feature type="domain" description="Siphovirus-type tail component RIFT-related" evidence="1">
    <location>
        <begin position="34"/>
        <end position="122"/>
    </location>
</feature>